<dbReference type="EMBL" id="JAQRFI010000044">
    <property type="protein sequence ID" value="MDC9590731.1"/>
    <property type="molecule type" value="Genomic_DNA"/>
</dbReference>
<reference evidence="1 2" key="1">
    <citation type="submission" date="2023-02" db="EMBL/GenBank/DDBJ databases">
        <title>Entomopathogenic bacteria.</title>
        <authorList>
            <person name="Machado R.A."/>
        </authorList>
    </citation>
    <scope>NUCLEOTIDE SEQUENCE [LARGE SCALE GENOMIC DNA]</scope>
    <source>
        <strain evidence="1 2">XENO-10</strain>
    </source>
</reference>
<name>A0ABT5LJU9_9GAMM</name>
<proteinExistence type="predicted"/>
<sequence length="218" mass="24663">MIQRIAVISTMKKPVMVRAVFKDGDLILEDRKMLPPKRKTMLDELLKDLPKMVKAGFKVLVDEISGEIAQHIGAVSVRLSDKHYDGRPVIVVAVERYNELKRQGSIIYPPRGKNLYEISQSLIDVEFNPAGEPIYRVDWESLTPEHILMLLVVYSTMFNNVASDTYIRAMQSSAVSEQPSSLFSSFLNIISTYDEKTERKAAKSTLTGTRIDKNTVIL</sequence>
<accession>A0ABT5LJU9</accession>
<comment type="caution">
    <text evidence="1">The sequence shown here is derived from an EMBL/GenBank/DDBJ whole genome shotgun (WGS) entry which is preliminary data.</text>
</comment>
<evidence type="ECO:0000313" key="1">
    <source>
        <dbReference type="EMBL" id="MDC9590731.1"/>
    </source>
</evidence>
<dbReference type="Proteomes" id="UP001217178">
    <property type="component" value="Unassembled WGS sequence"/>
</dbReference>
<gene>
    <name evidence="1" type="ORF">PSI23_15915</name>
</gene>
<evidence type="ECO:0000313" key="2">
    <source>
        <dbReference type="Proteomes" id="UP001217178"/>
    </source>
</evidence>
<dbReference type="RefSeq" id="WP_273556007.1">
    <property type="nucleotide sequence ID" value="NZ_JAQRFI010000044.1"/>
</dbReference>
<keyword evidence="2" id="KW-1185">Reference proteome</keyword>
<protein>
    <submittedName>
        <fullName evidence="1">Maturation control protein</fullName>
    </submittedName>
</protein>
<organism evidence="1 2">
    <name type="scientific">Xenorhabdus yunnanensis</name>
    <dbReference type="NCBI Taxonomy" id="3025878"/>
    <lineage>
        <taxon>Bacteria</taxon>
        <taxon>Pseudomonadati</taxon>
        <taxon>Pseudomonadota</taxon>
        <taxon>Gammaproteobacteria</taxon>
        <taxon>Enterobacterales</taxon>
        <taxon>Morganellaceae</taxon>
        <taxon>Xenorhabdus</taxon>
    </lineage>
</organism>